<accession>A0A9W8ZA04</accession>
<reference evidence="2" key="1">
    <citation type="submission" date="2022-10" db="EMBL/GenBank/DDBJ databases">
        <title>Tapping the CABI collections for fungal endophytes: first genome assemblies for Collariella, Neodidymelliopsis, Ascochyta clinopodiicola, Didymella pomorum, Didymosphaeria variabile, Neocosmospora piperis and Neocucurbitaria cava.</title>
        <authorList>
            <person name="Hill R."/>
        </authorList>
    </citation>
    <scope>NUCLEOTIDE SEQUENCE</scope>
    <source>
        <strain evidence="2">IMI 355091</strain>
    </source>
</reference>
<protein>
    <submittedName>
        <fullName evidence="2">Uncharacterized protein</fullName>
    </submittedName>
</protein>
<sequence>MQPASTVKLSHSCDTICSFSTKSFTMSGRTRSSRSSATDTNISEPPPAKNRKVSVDDKMIDNVQQTASSKEHEERIENIYQEVVCIWTKANVAERRLEWAKKGARSQKDKTQLSFQEHCKKELVSTAKIVELELKPVKFENENGTGRDKRKAEAVIRLSNAFHDLLEKADKDKLEADGTSAEESDG</sequence>
<name>A0A9W8ZA04_9PLEO</name>
<dbReference type="AlphaFoldDB" id="A0A9W8ZA04"/>
<evidence type="ECO:0000256" key="1">
    <source>
        <dbReference type="SAM" id="MobiDB-lite"/>
    </source>
</evidence>
<dbReference type="Proteomes" id="UP001140510">
    <property type="component" value="Unassembled WGS sequence"/>
</dbReference>
<evidence type="ECO:0000313" key="3">
    <source>
        <dbReference type="Proteomes" id="UP001140510"/>
    </source>
</evidence>
<comment type="caution">
    <text evidence="2">The sequence shown here is derived from an EMBL/GenBank/DDBJ whole genome shotgun (WGS) entry which is preliminary data.</text>
</comment>
<feature type="region of interest" description="Disordered" evidence="1">
    <location>
        <begin position="24"/>
        <end position="54"/>
    </location>
</feature>
<proteinExistence type="predicted"/>
<keyword evidence="3" id="KW-1185">Reference proteome</keyword>
<evidence type="ECO:0000313" key="2">
    <source>
        <dbReference type="EMBL" id="KAJ4401548.1"/>
    </source>
</evidence>
<gene>
    <name evidence="2" type="ORF">N0V91_007852</name>
</gene>
<feature type="compositionally biased region" description="Low complexity" evidence="1">
    <location>
        <begin position="24"/>
        <end position="40"/>
    </location>
</feature>
<dbReference type="EMBL" id="JAPEVA010000072">
    <property type="protein sequence ID" value="KAJ4401548.1"/>
    <property type="molecule type" value="Genomic_DNA"/>
</dbReference>
<organism evidence="2 3">
    <name type="scientific">Didymella pomorum</name>
    <dbReference type="NCBI Taxonomy" id="749634"/>
    <lineage>
        <taxon>Eukaryota</taxon>
        <taxon>Fungi</taxon>
        <taxon>Dikarya</taxon>
        <taxon>Ascomycota</taxon>
        <taxon>Pezizomycotina</taxon>
        <taxon>Dothideomycetes</taxon>
        <taxon>Pleosporomycetidae</taxon>
        <taxon>Pleosporales</taxon>
        <taxon>Pleosporineae</taxon>
        <taxon>Didymellaceae</taxon>
        <taxon>Didymella</taxon>
    </lineage>
</organism>